<sequence length="319" mass="35288">MSTSLMDSLFGSDSSRAPSPSNDEISFDIPMSPIPPSTSAYSPLTAIDIPWTTHNVLEVVLSIPDDIRVRTDLALLLRGPGFEGCFPSATYCWRERSNGRFVMKTHYRQMAHRFLTTIAGLITSAANNQSVSWKGFLPEYSTTTIPALVLHQWGIDFPSAVLCLWAGWAIADVDFGSAEEVEGLWGSFSELHRFSLAAFGKIMICGIRDGVDSISNPGAGLQMCPHEWYNTVGGGSTANPFFERWLDQYLHDPAYVRRADIAAGRLFTHQGVSHFFVVDAGAHFFLHPHIRPGVNNHNVVERELCDVMEFGERIAMAGF</sequence>
<name>A0AAV9Z565_9AGAR</name>
<evidence type="ECO:0000256" key="1">
    <source>
        <dbReference type="SAM" id="MobiDB-lite"/>
    </source>
</evidence>
<organism evidence="2 3">
    <name type="scientific">Favolaschia claudopus</name>
    <dbReference type="NCBI Taxonomy" id="2862362"/>
    <lineage>
        <taxon>Eukaryota</taxon>
        <taxon>Fungi</taxon>
        <taxon>Dikarya</taxon>
        <taxon>Basidiomycota</taxon>
        <taxon>Agaricomycotina</taxon>
        <taxon>Agaricomycetes</taxon>
        <taxon>Agaricomycetidae</taxon>
        <taxon>Agaricales</taxon>
        <taxon>Marasmiineae</taxon>
        <taxon>Mycenaceae</taxon>
        <taxon>Favolaschia</taxon>
    </lineage>
</organism>
<proteinExistence type="predicted"/>
<feature type="region of interest" description="Disordered" evidence="1">
    <location>
        <begin position="1"/>
        <end position="26"/>
    </location>
</feature>
<gene>
    <name evidence="2" type="ORF">R3P38DRAFT_3497133</name>
</gene>
<comment type="caution">
    <text evidence="2">The sequence shown here is derived from an EMBL/GenBank/DDBJ whole genome shotgun (WGS) entry which is preliminary data.</text>
</comment>
<evidence type="ECO:0000313" key="2">
    <source>
        <dbReference type="EMBL" id="KAK6971532.1"/>
    </source>
</evidence>
<dbReference type="Proteomes" id="UP001362999">
    <property type="component" value="Unassembled WGS sequence"/>
</dbReference>
<protein>
    <submittedName>
        <fullName evidence="2">Uncharacterized protein</fullName>
    </submittedName>
</protein>
<reference evidence="2 3" key="1">
    <citation type="journal article" date="2024" name="J Genomics">
        <title>Draft genome sequencing and assembly of Favolaschia claudopus CIRM-BRFM 2984 isolated from oak limbs.</title>
        <authorList>
            <person name="Navarro D."/>
            <person name="Drula E."/>
            <person name="Chaduli D."/>
            <person name="Cazenave R."/>
            <person name="Ahrendt S."/>
            <person name="Wang J."/>
            <person name="Lipzen A."/>
            <person name="Daum C."/>
            <person name="Barry K."/>
            <person name="Grigoriev I.V."/>
            <person name="Favel A."/>
            <person name="Rosso M.N."/>
            <person name="Martin F."/>
        </authorList>
    </citation>
    <scope>NUCLEOTIDE SEQUENCE [LARGE SCALE GENOMIC DNA]</scope>
    <source>
        <strain evidence="2 3">CIRM-BRFM 2984</strain>
    </source>
</reference>
<keyword evidence="3" id="KW-1185">Reference proteome</keyword>
<dbReference type="EMBL" id="JAWWNJ010000210">
    <property type="protein sequence ID" value="KAK6971532.1"/>
    <property type="molecule type" value="Genomic_DNA"/>
</dbReference>
<dbReference type="AlphaFoldDB" id="A0AAV9Z565"/>
<feature type="compositionally biased region" description="Polar residues" evidence="1">
    <location>
        <begin position="1"/>
        <end position="24"/>
    </location>
</feature>
<evidence type="ECO:0000313" key="3">
    <source>
        <dbReference type="Proteomes" id="UP001362999"/>
    </source>
</evidence>
<accession>A0AAV9Z565</accession>